<dbReference type="GO" id="GO:0005886">
    <property type="term" value="C:plasma membrane"/>
    <property type="evidence" value="ECO:0007669"/>
    <property type="project" value="UniProtKB-SubCell"/>
</dbReference>
<comment type="caution">
    <text evidence="7">The sequence shown here is derived from an EMBL/GenBank/DDBJ whole genome shotgun (WGS) entry which is preliminary data.</text>
</comment>
<name>A0A645JLT0_9ZZZZ</name>
<keyword evidence="4" id="KW-1133">Transmembrane helix</keyword>
<evidence type="ECO:0000256" key="2">
    <source>
        <dbReference type="ARBA" id="ARBA00022475"/>
    </source>
</evidence>
<proteinExistence type="predicted"/>
<keyword evidence="5" id="KW-0472">Membrane</keyword>
<sequence length="70" mass="7529">MSSRGSTILHGTGGYSEADKQVVMVACNNKEMFVIEKAVKQVDPKAFTIILESNEVIGEGFNPLRLASGN</sequence>
<accession>A0A645JLT0</accession>
<dbReference type="InterPro" id="IPR019264">
    <property type="entry name" value="DUF2179"/>
</dbReference>
<dbReference type="Pfam" id="PF10035">
    <property type="entry name" value="DUF2179"/>
    <property type="match status" value="1"/>
</dbReference>
<evidence type="ECO:0000313" key="7">
    <source>
        <dbReference type="EMBL" id="MPN61274.1"/>
    </source>
</evidence>
<protein>
    <recommendedName>
        <fullName evidence="6">DUF2179 domain-containing protein</fullName>
    </recommendedName>
</protein>
<dbReference type="PANTHER" id="PTHR33545:SF5">
    <property type="entry name" value="UPF0750 MEMBRANE PROTEIN YITT"/>
    <property type="match status" value="1"/>
</dbReference>
<evidence type="ECO:0000256" key="1">
    <source>
        <dbReference type="ARBA" id="ARBA00004651"/>
    </source>
</evidence>
<evidence type="ECO:0000256" key="3">
    <source>
        <dbReference type="ARBA" id="ARBA00022692"/>
    </source>
</evidence>
<keyword evidence="2" id="KW-1003">Cell membrane</keyword>
<comment type="subcellular location">
    <subcellularLocation>
        <location evidence="1">Cell membrane</location>
        <topology evidence="1">Multi-pass membrane protein</topology>
    </subcellularLocation>
</comment>
<dbReference type="PANTHER" id="PTHR33545">
    <property type="entry name" value="UPF0750 MEMBRANE PROTEIN YITT-RELATED"/>
    <property type="match status" value="1"/>
</dbReference>
<feature type="domain" description="DUF2179" evidence="6">
    <location>
        <begin position="4"/>
        <end position="58"/>
    </location>
</feature>
<dbReference type="InterPro" id="IPR015867">
    <property type="entry name" value="N-reg_PII/ATP_PRibTrfase_C"/>
</dbReference>
<gene>
    <name evidence="7" type="ORF">SDC9_209009</name>
</gene>
<dbReference type="InterPro" id="IPR051461">
    <property type="entry name" value="UPF0750_membrane"/>
</dbReference>
<organism evidence="7">
    <name type="scientific">bioreactor metagenome</name>
    <dbReference type="NCBI Taxonomy" id="1076179"/>
    <lineage>
        <taxon>unclassified sequences</taxon>
        <taxon>metagenomes</taxon>
        <taxon>ecological metagenomes</taxon>
    </lineage>
</organism>
<evidence type="ECO:0000256" key="5">
    <source>
        <dbReference type="ARBA" id="ARBA00023136"/>
    </source>
</evidence>
<evidence type="ECO:0000259" key="6">
    <source>
        <dbReference type="Pfam" id="PF10035"/>
    </source>
</evidence>
<reference evidence="7" key="1">
    <citation type="submission" date="2019-08" db="EMBL/GenBank/DDBJ databases">
        <authorList>
            <person name="Kucharzyk K."/>
            <person name="Murdoch R.W."/>
            <person name="Higgins S."/>
            <person name="Loffler F."/>
        </authorList>
    </citation>
    <scope>NUCLEOTIDE SEQUENCE</scope>
</reference>
<keyword evidence="3" id="KW-0812">Transmembrane</keyword>
<dbReference type="CDD" id="cd16380">
    <property type="entry name" value="YitT_C"/>
    <property type="match status" value="1"/>
</dbReference>
<evidence type="ECO:0000256" key="4">
    <source>
        <dbReference type="ARBA" id="ARBA00022989"/>
    </source>
</evidence>
<dbReference type="AlphaFoldDB" id="A0A645JLT0"/>
<dbReference type="Gene3D" id="3.30.70.120">
    <property type="match status" value="1"/>
</dbReference>
<dbReference type="EMBL" id="VSSQ01137666">
    <property type="protein sequence ID" value="MPN61274.1"/>
    <property type="molecule type" value="Genomic_DNA"/>
</dbReference>